<reference evidence="3" key="1">
    <citation type="submission" date="2025-08" db="UniProtKB">
        <authorList>
            <consortium name="RefSeq"/>
        </authorList>
    </citation>
    <scope>IDENTIFICATION</scope>
    <source>
        <tissue evidence="3">Whole organism</tissue>
    </source>
</reference>
<feature type="compositionally biased region" description="Low complexity" evidence="1">
    <location>
        <begin position="177"/>
        <end position="213"/>
    </location>
</feature>
<gene>
    <name evidence="3" type="primary">LOC127748951</name>
</gene>
<dbReference type="Proteomes" id="UP000504606">
    <property type="component" value="Unplaced"/>
</dbReference>
<feature type="region of interest" description="Disordered" evidence="1">
    <location>
        <begin position="151"/>
        <end position="220"/>
    </location>
</feature>
<proteinExistence type="predicted"/>
<protein>
    <submittedName>
        <fullName evidence="3">Uncharacterized protein LOC127748951 isoform X1</fullName>
    </submittedName>
</protein>
<evidence type="ECO:0000313" key="3">
    <source>
        <dbReference type="RefSeq" id="XP_052120851.1"/>
    </source>
</evidence>
<sequence length="439" mass="48833">MTSSASGRTETCLTTSCQDWSLECRRISLSLLRVMERQGEARTPSFWCLVCVAAAEPQCLQEHELINSNRVITEQLGVLAQAAAELRFLEGEWTGEQTTQALTLLAREDWDLTLRSGDHEVRMAVRNRDDDPLIKAMWLVLAKKSVAIEERARHELTPPPANSSSTRATRNHQRANGTATTGTASSTASSRTASSSAGRGPAGAASGPPGARSRTTRPTGLVVFVRPERGDRANQVERDNVLRRARGERRMDVRWCRKNMDWTGALLRAVEPTVEELSLHCPSDDHVRAVQAMPLLQRLSIRCDAYSRIILVPETPRGHAGLRWLSVWRLPRPTLRSLLSAHARTLETLWLFVGTRGPATARWPFACPDVHVLLDECRLLALRRLVLARNTEASTPHGDHIHHSASACAQQRAAVRAVLMQTEVEVLCDVCDHVRLEEF</sequence>
<dbReference type="GeneID" id="127748951"/>
<evidence type="ECO:0000256" key="1">
    <source>
        <dbReference type="SAM" id="MobiDB-lite"/>
    </source>
</evidence>
<name>A0A9C6TQQ2_FRAOC</name>
<dbReference type="KEGG" id="foc:127748951"/>
<keyword evidence="2" id="KW-1185">Reference proteome</keyword>
<organism evidence="2 3">
    <name type="scientific">Frankliniella occidentalis</name>
    <name type="common">Western flower thrips</name>
    <name type="synonym">Euthrips occidentalis</name>
    <dbReference type="NCBI Taxonomy" id="133901"/>
    <lineage>
        <taxon>Eukaryota</taxon>
        <taxon>Metazoa</taxon>
        <taxon>Ecdysozoa</taxon>
        <taxon>Arthropoda</taxon>
        <taxon>Hexapoda</taxon>
        <taxon>Insecta</taxon>
        <taxon>Pterygota</taxon>
        <taxon>Neoptera</taxon>
        <taxon>Paraneoptera</taxon>
        <taxon>Thysanoptera</taxon>
        <taxon>Terebrantia</taxon>
        <taxon>Thripoidea</taxon>
        <taxon>Thripidae</taxon>
        <taxon>Frankliniella</taxon>
    </lineage>
</organism>
<dbReference type="RefSeq" id="XP_052120851.1">
    <property type="nucleotide sequence ID" value="XM_052264891.1"/>
</dbReference>
<dbReference type="AlphaFoldDB" id="A0A9C6TQQ2"/>
<evidence type="ECO:0000313" key="2">
    <source>
        <dbReference type="Proteomes" id="UP000504606"/>
    </source>
</evidence>
<accession>A0A9C6TQQ2</accession>